<proteinExistence type="inferred from homology"/>
<dbReference type="Gene3D" id="1.10.1020.10">
    <property type="entry name" value="Adenine-specific Methyltransferase, Domain 2"/>
    <property type="match status" value="1"/>
</dbReference>
<evidence type="ECO:0000256" key="4">
    <source>
        <dbReference type="ARBA" id="ARBA00022679"/>
    </source>
</evidence>
<dbReference type="PANTHER" id="PTHR30481:SF3">
    <property type="entry name" value="DNA ADENINE METHYLASE"/>
    <property type="match status" value="1"/>
</dbReference>
<evidence type="ECO:0000256" key="1">
    <source>
        <dbReference type="ARBA" id="ARBA00006594"/>
    </source>
</evidence>
<sequence>MATPFLKWAGGKSRLVPMVAEGIAGLAVERYIEPFLGGGAMFFGLRARGLRAPAVLADANPELMATFAAVRDDPEAVIAALRPLAEAYLAAGREERRELYYRVRASEPEGRAARAARVIFLNRTCYNGLYRVNRQGRFNVPHGRYVRPLICDEANLRACAAELAGAELRCGDFAEVCAEAGPGDFVYLDPPYHPLSATARFTAYTDRAFGWDDQVRLAAAVRGLAARGAWFALSNSAHPAIAALYEGLRPLTVQMSRAINSRGDRRAPVEEYLFFGGRREKG</sequence>
<dbReference type="InterPro" id="IPR012327">
    <property type="entry name" value="MeTrfase_D12"/>
</dbReference>
<evidence type="ECO:0000313" key="9">
    <source>
        <dbReference type="EMBL" id="PFG73107.1"/>
    </source>
</evidence>
<dbReference type="AlphaFoldDB" id="A0A2A9HAW3"/>
<dbReference type="SUPFAM" id="SSF53335">
    <property type="entry name" value="S-adenosyl-L-methionine-dependent methyltransferases"/>
    <property type="match status" value="1"/>
</dbReference>
<dbReference type="GO" id="GO:0006298">
    <property type="term" value="P:mismatch repair"/>
    <property type="evidence" value="ECO:0007669"/>
    <property type="project" value="TreeGrafter"/>
</dbReference>
<comment type="caution">
    <text evidence="9">The sequence shown here is derived from an EMBL/GenBank/DDBJ whole genome shotgun (WGS) entry which is preliminary data.</text>
</comment>
<dbReference type="PROSITE" id="PS00092">
    <property type="entry name" value="N6_MTASE"/>
    <property type="match status" value="1"/>
</dbReference>
<gene>
    <name evidence="9" type="ORF">A9A59_0301</name>
</gene>
<evidence type="ECO:0000313" key="10">
    <source>
        <dbReference type="Proteomes" id="UP000223071"/>
    </source>
</evidence>
<feature type="binding site" evidence="7">
    <location>
        <position position="12"/>
    </location>
    <ligand>
        <name>S-adenosyl-L-methionine</name>
        <dbReference type="ChEBI" id="CHEBI:59789"/>
    </ligand>
</feature>
<feature type="binding site" evidence="7">
    <location>
        <position position="58"/>
    </location>
    <ligand>
        <name>S-adenosyl-L-methionine</name>
        <dbReference type="ChEBI" id="CHEBI:59789"/>
    </ligand>
</feature>
<feature type="binding site" evidence="7">
    <location>
        <position position="189"/>
    </location>
    <ligand>
        <name>S-adenosyl-L-methionine</name>
        <dbReference type="ChEBI" id="CHEBI:59789"/>
    </ligand>
</feature>
<dbReference type="Proteomes" id="UP000223071">
    <property type="component" value="Unassembled WGS sequence"/>
</dbReference>
<evidence type="ECO:0000256" key="5">
    <source>
        <dbReference type="ARBA" id="ARBA00022691"/>
    </source>
</evidence>
<dbReference type="Pfam" id="PF02086">
    <property type="entry name" value="MethyltransfD12"/>
    <property type="match status" value="1"/>
</dbReference>
<feature type="binding site" evidence="7">
    <location>
        <position position="8"/>
    </location>
    <ligand>
        <name>S-adenosyl-L-methionine</name>
        <dbReference type="ChEBI" id="CHEBI:59789"/>
    </ligand>
</feature>
<comment type="catalytic activity">
    <reaction evidence="6 8">
        <text>a 2'-deoxyadenosine in DNA + S-adenosyl-L-methionine = an N(6)-methyl-2'-deoxyadenosine in DNA + S-adenosyl-L-homocysteine + H(+)</text>
        <dbReference type="Rhea" id="RHEA:15197"/>
        <dbReference type="Rhea" id="RHEA-COMP:12418"/>
        <dbReference type="Rhea" id="RHEA-COMP:12419"/>
        <dbReference type="ChEBI" id="CHEBI:15378"/>
        <dbReference type="ChEBI" id="CHEBI:57856"/>
        <dbReference type="ChEBI" id="CHEBI:59789"/>
        <dbReference type="ChEBI" id="CHEBI:90615"/>
        <dbReference type="ChEBI" id="CHEBI:90616"/>
        <dbReference type="EC" id="2.1.1.72"/>
    </reaction>
</comment>
<dbReference type="InterPro" id="IPR023095">
    <property type="entry name" value="Ade_MeTrfase_dom_2"/>
</dbReference>
<keyword evidence="3 8" id="KW-0489">Methyltransferase</keyword>
<dbReference type="PRINTS" id="PR00505">
    <property type="entry name" value="D12N6MTFRASE"/>
</dbReference>
<organism evidence="9 10">
    <name type="scientific">Tepidiforma thermophila (strain KCTC 52669 / CGMCC 1.13589 / G233)</name>
    <dbReference type="NCBI Taxonomy" id="2761530"/>
    <lineage>
        <taxon>Bacteria</taxon>
        <taxon>Bacillati</taxon>
        <taxon>Chloroflexota</taxon>
        <taxon>Tepidiformia</taxon>
        <taxon>Tepidiformales</taxon>
        <taxon>Tepidiformaceae</taxon>
        <taxon>Tepidiforma</taxon>
    </lineage>
</organism>
<dbReference type="GO" id="GO:0009007">
    <property type="term" value="F:site-specific DNA-methyltransferase (adenine-specific) activity"/>
    <property type="evidence" value="ECO:0007669"/>
    <property type="project" value="UniProtKB-UniRule"/>
</dbReference>
<dbReference type="InterPro" id="IPR029063">
    <property type="entry name" value="SAM-dependent_MTases_sf"/>
</dbReference>
<dbReference type="GO" id="GO:0032259">
    <property type="term" value="P:methylation"/>
    <property type="evidence" value="ECO:0007669"/>
    <property type="project" value="UniProtKB-KW"/>
</dbReference>
<evidence type="ECO:0000256" key="3">
    <source>
        <dbReference type="ARBA" id="ARBA00022603"/>
    </source>
</evidence>
<keyword evidence="5 8" id="KW-0949">S-adenosyl-L-methionine</keyword>
<evidence type="ECO:0000256" key="7">
    <source>
        <dbReference type="PIRSR" id="PIRSR000398-1"/>
    </source>
</evidence>
<evidence type="ECO:0000256" key="6">
    <source>
        <dbReference type="ARBA" id="ARBA00047942"/>
    </source>
</evidence>
<dbReference type="EMBL" id="PDJQ01000001">
    <property type="protein sequence ID" value="PFG73107.1"/>
    <property type="molecule type" value="Genomic_DNA"/>
</dbReference>
<dbReference type="InterPro" id="IPR012263">
    <property type="entry name" value="M_m6A_EcoRV"/>
</dbReference>
<name>A0A2A9HAW3_TEPT2</name>
<dbReference type="GO" id="GO:1904047">
    <property type="term" value="F:S-adenosyl-L-methionine binding"/>
    <property type="evidence" value="ECO:0007669"/>
    <property type="project" value="TreeGrafter"/>
</dbReference>
<reference evidence="9 10" key="1">
    <citation type="submission" date="2017-09" db="EMBL/GenBank/DDBJ databases">
        <title>Sequencing the genomes of two abundant thermophiles in Great Basin hot springs: Thermocrinis jamiesonii and novel Chloroflexi Thermoflexus hugenholtzii.</title>
        <authorList>
            <person name="Hedlund B."/>
        </authorList>
    </citation>
    <scope>NUCLEOTIDE SEQUENCE [LARGE SCALE GENOMIC DNA]</scope>
    <source>
        <strain evidence="9 10">G233</strain>
    </source>
</reference>
<keyword evidence="10" id="KW-1185">Reference proteome</keyword>
<keyword evidence="4 8" id="KW-0808">Transferase</keyword>
<dbReference type="GO" id="GO:0009307">
    <property type="term" value="P:DNA restriction-modification system"/>
    <property type="evidence" value="ECO:0007669"/>
    <property type="project" value="InterPro"/>
</dbReference>
<dbReference type="InterPro" id="IPR002052">
    <property type="entry name" value="DNA_methylase_N6_adenine_CS"/>
</dbReference>
<dbReference type="GO" id="GO:0043565">
    <property type="term" value="F:sequence-specific DNA binding"/>
    <property type="evidence" value="ECO:0007669"/>
    <property type="project" value="TreeGrafter"/>
</dbReference>
<dbReference type="RefSeq" id="WP_098502583.1">
    <property type="nucleotide sequence ID" value="NZ_PDJQ01000001.1"/>
</dbReference>
<protein>
    <recommendedName>
        <fullName evidence="2 8">Site-specific DNA-methyltransferase (adenine-specific)</fullName>
        <ecNumber evidence="2 8">2.1.1.72</ecNumber>
    </recommendedName>
</protein>
<dbReference type="NCBIfam" id="TIGR00571">
    <property type="entry name" value="dam"/>
    <property type="match status" value="1"/>
</dbReference>
<dbReference type="PIRSF" id="PIRSF000398">
    <property type="entry name" value="M_m6A_EcoRV"/>
    <property type="match status" value="1"/>
</dbReference>
<evidence type="ECO:0000256" key="2">
    <source>
        <dbReference type="ARBA" id="ARBA00011900"/>
    </source>
</evidence>
<dbReference type="PANTHER" id="PTHR30481">
    <property type="entry name" value="DNA ADENINE METHYLASE"/>
    <property type="match status" value="1"/>
</dbReference>
<comment type="similarity">
    <text evidence="1 8">Belongs to the N(4)/N(6)-methyltransferase family.</text>
</comment>
<dbReference type="EC" id="2.1.1.72" evidence="2 8"/>
<accession>A0A2A9HAW3</accession>
<dbReference type="Gene3D" id="3.40.50.150">
    <property type="entry name" value="Vaccinia Virus protein VP39"/>
    <property type="match status" value="1"/>
</dbReference>
<evidence type="ECO:0000256" key="8">
    <source>
        <dbReference type="RuleBase" id="RU361257"/>
    </source>
</evidence>